<keyword evidence="3" id="KW-1185">Reference proteome</keyword>
<dbReference type="AlphaFoldDB" id="A0ABD2LDU4"/>
<organism evidence="2 3">
    <name type="scientific">Heterodera trifolii</name>
    <dbReference type="NCBI Taxonomy" id="157864"/>
    <lineage>
        <taxon>Eukaryota</taxon>
        <taxon>Metazoa</taxon>
        <taxon>Ecdysozoa</taxon>
        <taxon>Nematoda</taxon>
        <taxon>Chromadorea</taxon>
        <taxon>Rhabditida</taxon>
        <taxon>Tylenchina</taxon>
        <taxon>Tylenchomorpha</taxon>
        <taxon>Tylenchoidea</taxon>
        <taxon>Heteroderidae</taxon>
        <taxon>Heteroderinae</taxon>
        <taxon>Heterodera</taxon>
    </lineage>
</organism>
<dbReference type="Proteomes" id="UP001620626">
    <property type="component" value="Unassembled WGS sequence"/>
</dbReference>
<feature type="compositionally biased region" description="Basic and acidic residues" evidence="1">
    <location>
        <begin position="98"/>
        <end position="109"/>
    </location>
</feature>
<proteinExistence type="predicted"/>
<evidence type="ECO:0000313" key="2">
    <source>
        <dbReference type="EMBL" id="KAL3112870.1"/>
    </source>
</evidence>
<feature type="region of interest" description="Disordered" evidence="1">
    <location>
        <begin position="85"/>
        <end position="109"/>
    </location>
</feature>
<gene>
    <name evidence="2" type="ORF">niasHT_015576</name>
</gene>
<evidence type="ECO:0000313" key="3">
    <source>
        <dbReference type="Proteomes" id="UP001620626"/>
    </source>
</evidence>
<evidence type="ECO:0000256" key="1">
    <source>
        <dbReference type="SAM" id="MobiDB-lite"/>
    </source>
</evidence>
<sequence>MPFRQRHCLPLHFANTSQWKRRRRIGKAAAAATDRHHLPLLLLLLPLIVLLGRTEGRDALRPDIQLEAVDDATREAELLIEEAVADAGGETAAEEETDGGKKSDGKSAERVGPAPFAHWHFSAAAAFGHYSPDFFFIGAPSVQAHISRHSWDRYQRFKEETCRKSAETDLAERRLNSTESAYFHWEENEFHRELRKKLLPQTLRDGRTSFRALLSSDLLGSLDPRLFVSAPKSLCKAKRLVDEADERLKQVKEEKHMFEDFLINKVFSPTV</sequence>
<protein>
    <submittedName>
        <fullName evidence="2">Uncharacterized protein</fullName>
    </submittedName>
</protein>
<reference evidence="2 3" key="1">
    <citation type="submission" date="2024-10" db="EMBL/GenBank/DDBJ databases">
        <authorList>
            <person name="Kim D."/>
        </authorList>
    </citation>
    <scope>NUCLEOTIDE SEQUENCE [LARGE SCALE GENOMIC DNA]</scope>
    <source>
        <strain evidence="2">BH-2024</strain>
    </source>
</reference>
<name>A0ABD2LDU4_9BILA</name>
<comment type="caution">
    <text evidence="2">The sequence shown here is derived from an EMBL/GenBank/DDBJ whole genome shotgun (WGS) entry which is preliminary data.</text>
</comment>
<dbReference type="EMBL" id="JBICBT010000461">
    <property type="protein sequence ID" value="KAL3112870.1"/>
    <property type="molecule type" value="Genomic_DNA"/>
</dbReference>
<accession>A0ABD2LDU4</accession>